<feature type="compositionally biased region" description="Low complexity" evidence="10">
    <location>
        <begin position="349"/>
        <end position="359"/>
    </location>
</feature>
<dbReference type="PROSITE" id="PS50089">
    <property type="entry name" value="ZF_RING_2"/>
    <property type="match status" value="1"/>
</dbReference>
<keyword evidence="7" id="KW-0863">Zinc-finger</keyword>
<evidence type="ECO:0000256" key="9">
    <source>
        <dbReference type="SAM" id="Coils"/>
    </source>
</evidence>
<evidence type="ECO:0000256" key="7">
    <source>
        <dbReference type="PROSITE-ProRule" id="PRU00175"/>
    </source>
</evidence>
<dbReference type="GO" id="GO:0031490">
    <property type="term" value="F:chromatin DNA binding"/>
    <property type="evidence" value="ECO:0007669"/>
    <property type="project" value="TreeGrafter"/>
</dbReference>
<keyword evidence="7" id="KW-0862">Zinc</keyword>
<reference evidence="14" key="1">
    <citation type="submission" date="2013-06" db="EMBL/GenBank/DDBJ databases">
        <authorList>
            <person name="Zhao Q."/>
        </authorList>
    </citation>
    <scope>NUCLEOTIDE SEQUENCE</scope>
    <source>
        <strain evidence="14">cv. W1943</strain>
    </source>
</reference>
<feature type="compositionally biased region" description="Acidic residues" evidence="10">
    <location>
        <begin position="646"/>
        <end position="657"/>
    </location>
</feature>
<keyword evidence="9" id="KW-0175">Coiled coil</keyword>
<dbReference type="InterPro" id="IPR045109">
    <property type="entry name" value="LSDs-like"/>
</dbReference>
<dbReference type="GO" id="GO:0032454">
    <property type="term" value="F:histone H3K9 demethylase activity"/>
    <property type="evidence" value="ECO:0007669"/>
    <property type="project" value="InterPro"/>
</dbReference>
<protein>
    <recommendedName>
        <fullName evidence="15">RING-type domain-containing protein</fullName>
    </recommendedName>
</protein>
<dbReference type="GO" id="GO:0003712">
    <property type="term" value="F:transcription coregulator activity"/>
    <property type="evidence" value="ECO:0007669"/>
    <property type="project" value="TreeGrafter"/>
</dbReference>
<feature type="domain" description="RING-type" evidence="11">
    <location>
        <begin position="433"/>
        <end position="480"/>
    </location>
</feature>
<keyword evidence="14" id="KW-1185">Reference proteome</keyword>
<dbReference type="OMA" id="HYSRANK"/>
<dbReference type="InterPro" id="IPR014977">
    <property type="entry name" value="WRC_dom"/>
</dbReference>
<dbReference type="GO" id="GO:0006357">
    <property type="term" value="P:regulation of transcription by RNA polymerase II"/>
    <property type="evidence" value="ECO:0007669"/>
    <property type="project" value="TreeGrafter"/>
</dbReference>
<feature type="compositionally biased region" description="Basic and acidic residues" evidence="10">
    <location>
        <begin position="284"/>
        <end position="294"/>
    </location>
</feature>
<comment type="subcellular location">
    <subcellularLocation>
        <location evidence="1">Nucleus</location>
    </subcellularLocation>
</comment>
<feature type="domain" description="WRC" evidence="12">
    <location>
        <begin position="282"/>
        <end position="326"/>
    </location>
</feature>
<dbReference type="GO" id="GO:0000785">
    <property type="term" value="C:chromatin"/>
    <property type="evidence" value="ECO:0007669"/>
    <property type="project" value="TreeGrafter"/>
</dbReference>
<dbReference type="eggNOG" id="KOG1356">
    <property type="taxonomic scope" value="Eukaryota"/>
</dbReference>
<evidence type="ECO:0000313" key="14">
    <source>
        <dbReference type="Proteomes" id="UP000008022"/>
    </source>
</evidence>
<reference evidence="13" key="2">
    <citation type="submission" date="2015-06" db="UniProtKB">
        <authorList>
            <consortium name="EnsemblPlants"/>
        </authorList>
    </citation>
    <scope>IDENTIFICATION</scope>
</reference>
<dbReference type="Pfam" id="PF10497">
    <property type="entry name" value="zf-4CXXC_R1"/>
    <property type="match status" value="1"/>
</dbReference>
<evidence type="ECO:0000259" key="11">
    <source>
        <dbReference type="PROSITE" id="PS50089"/>
    </source>
</evidence>
<feature type="compositionally biased region" description="Acidic residues" evidence="10">
    <location>
        <begin position="29"/>
        <end position="46"/>
    </location>
</feature>
<dbReference type="InterPro" id="IPR001841">
    <property type="entry name" value="Znf_RING"/>
</dbReference>
<feature type="compositionally biased region" description="Acidic residues" evidence="10">
    <location>
        <begin position="54"/>
        <end position="73"/>
    </location>
</feature>
<name>A0A0E0Q9T3_ORYRU</name>
<feature type="compositionally biased region" description="Acidic residues" evidence="10">
    <location>
        <begin position="81"/>
        <end position="128"/>
    </location>
</feature>
<evidence type="ECO:0000256" key="4">
    <source>
        <dbReference type="ARBA" id="ARBA00023015"/>
    </source>
</evidence>
<dbReference type="STRING" id="4529.A0A0E0Q9T3"/>
<evidence type="ECO:0000259" key="12">
    <source>
        <dbReference type="PROSITE" id="PS51667"/>
    </source>
</evidence>
<evidence type="ECO:0000256" key="2">
    <source>
        <dbReference type="ARBA" id="ARBA00006801"/>
    </source>
</evidence>
<sequence length="689" mass="74331">MPPRRYKGRGRGRGRGRGKGRGRAADATPVEEVDVEGAKSEEEEEAAAGSGGDTEAEDAKEEGASESEGEAMDVEAKESADEKEEEEAEAEADGDEGEDKSDEMDAEAGAAEEEAKEEEELKDAEVEGEGAGSDSERGEAEEADGENEEEAAATDGEKEEEAAETDGEEEAEEEAAETAGENEDEGAESGPEGEASDSEEDASEESPPSPPTRGRRRKRAATSDPPPEDDEEEGTPAQPRRRKRAATSDPPPEDDEEEGTPAPPRRRRRRKAGDRGDSPPPLPDHLRCRRSDGKKWRCQNRALPTVSFCEYHYSRANKGKKPPADGEVLAVALQRQKKNKRKGRRNVNASPASPPAATSDVTKDLPNGLMRISPGSSEPAASLPSPVTTKVGVDFPVPTQRCYRSKNAEPMPVGPVKVVPRAMGMSKAGQKTCHRCGMKKAARIVQCKNCDNRYFCNSCINKWYSGLSKKDIKTRCPVCRGSCGCKQCTLGQTKGAISKESSGDQDKLISIKICNHQLYKLLPVELNQEQLDELEIEAKIQETKISDVRVQVADEQSGSLDCNNCKLSVHRFLRSCPRCPFKLCLSCCQKIRDGNISAATPEDKFNQRLLQQESAHEDGSISCPSIELGGCGDSLLNLVYVPPSDQSEEVSSGDELDGPGNHSGVKDAVAESNGSPDRLSVGQQETVSS</sequence>
<evidence type="ECO:0000313" key="13">
    <source>
        <dbReference type="EnsemblPlants" id="ORUFI07G19160.1"/>
    </source>
</evidence>
<evidence type="ECO:0000256" key="6">
    <source>
        <dbReference type="ARBA" id="ARBA00023242"/>
    </source>
</evidence>
<dbReference type="GO" id="GO:0000118">
    <property type="term" value="C:histone deacetylase complex"/>
    <property type="evidence" value="ECO:0007669"/>
    <property type="project" value="TreeGrafter"/>
</dbReference>
<evidence type="ECO:0000256" key="5">
    <source>
        <dbReference type="ARBA" id="ARBA00023163"/>
    </source>
</evidence>
<keyword evidence="5" id="KW-0804">Transcription</keyword>
<dbReference type="PANTHER" id="PTHR12549">
    <property type="entry name" value="JMJC DOMAIN-CONTAINING HISTONE DEMETHYLATION PROTEIN"/>
    <property type="match status" value="1"/>
</dbReference>
<organism evidence="13 14">
    <name type="scientific">Oryza rufipogon</name>
    <name type="common">Brownbeard rice</name>
    <name type="synonym">Asian wild rice</name>
    <dbReference type="NCBI Taxonomy" id="4529"/>
    <lineage>
        <taxon>Eukaryota</taxon>
        <taxon>Viridiplantae</taxon>
        <taxon>Streptophyta</taxon>
        <taxon>Embryophyta</taxon>
        <taxon>Tracheophyta</taxon>
        <taxon>Spermatophyta</taxon>
        <taxon>Magnoliopsida</taxon>
        <taxon>Liliopsida</taxon>
        <taxon>Poales</taxon>
        <taxon>Poaceae</taxon>
        <taxon>BOP clade</taxon>
        <taxon>Oryzoideae</taxon>
        <taxon>Oryzeae</taxon>
        <taxon>Oryzinae</taxon>
        <taxon>Oryza</taxon>
    </lineage>
</organism>
<keyword evidence="4" id="KW-0805">Transcription regulation</keyword>
<feature type="region of interest" description="Disordered" evidence="10">
    <location>
        <begin position="1"/>
        <end position="294"/>
    </location>
</feature>
<dbReference type="InterPro" id="IPR018866">
    <property type="entry name" value="Znf-4CXXC_R1"/>
</dbReference>
<keyword evidence="3" id="KW-0479">Metal-binding</keyword>
<keyword evidence="6" id="KW-0539">Nucleus</keyword>
<evidence type="ECO:0000256" key="8">
    <source>
        <dbReference type="PROSITE-ProRule" id="PRU01002"/>
    </source>
</evidence>
<comment type="similarity">
    <text evidence="2">Belongs to the JARID1 histone demethylase family.</text>
</comment>
<dbReference type="Proteomes" id="UP000008022">
    <property type="component" value="Unassembled WGS sequence"/>
</dbReference>
<feature type="compositionally biased region" description="Acidic residues" evidence="10">
    <location>
        <begin position="141"/>
        <end position="187"/>
    </location>
</feature>
<dbReference type="AlphaFoldDB" id="A0A0E0Q9T3"/>
<evidence type="ECO:0000256" key="1">
    <source>
        <dbReference type="ARBA" id="ARBA00004123"/>
    </source>
</evidence>
<dbReference type="PROSITE" id="PS51667">
    <property type="entry name" value="WRC"/>
    <property type="match status" value="1"/>
</dbReference>
<dbReference type="EnsemblPlants" id="ORUFI07G19160.1">
    <property type="protein sequence ID" value="ORUFI07G19160.1"/>
    <property type="gene ID" value="ORUFI07G19160"/>
</dbReference>
<feature type="region of interest" description="Disordered" evidence="10">
    <location>
        <begin position="643"/>
        <end position="689"/>
    </location>
</feature>
<comment type="caution">
    <text evidence="8">Lacks conserved residue(s) required for the propagation of feature annotation.</text>
</comment>
<dbReference type="PANTHER" id="PTHR12549:SF11">
    <property type="entry name" value="LYSINE-SPECIFIC DEMETHYLASE JMJ25"/>
    <property type="match status" value="1"/>
</dbReference>
<feature type="compositionally biased region" description="Acidic residues" evidence="10">
    <location>
        <begin position="194"/>
        <end position="204"/>
    </location>
</feature>
<feature type="compositionally biased region" description="Basic residues" evidence="10">
    <location>
        <begin position="1"/>
        <end position="22"/>
    </location>
</feature>
<dbReference type="Gramene" id="ORUFI07G19160.1">
    <property type="protein sequence ID" value="ORUFI07G19160.1"/>
    <property type="gene ID" value="ORUFI07G19160"/>
</dbReference>
<evidence type="ECO:0000256" key="3">
    <source>
        <dbReference type="ARBA" id="ARBA00022723"/>
    </source>
</evidence>
<evidence type="ECO:0008006" key="15">
    <source>
        <dbReference type="Google" id="ProtNLM"/>
    </source>
</evidence>
<accession>A0A0E0Q9T3</accession>
<dbReference type="GO" id="GO:0008270">
    <property type="term" value="F:zinc ion binding"/>
    <property type="evidence" value="ECO:0007669"/>
    <property type="project" value="UniProtKB-KW"/>
</dbReference>
<dbReference type="HOGENOM" id="CLU_026879_0_0_1"/>
<dbReference type="Pfam" id="PF08879">
    <property type="entry name" value="WRC"/>
    <property type="match status" value="1"/>
</dbReference>
<feature type="coiled-coil region" evidence="9">
    <location>
        <begin position="524"/>
        <end position="551"/>
    </location>
</feature>
<evidence type="ECO:0000256" key="10">
    <source>
        <dbReference type="SAM" id="MobiDB-lite"/>
    </source>
</evidence>
<feature type="region of interest" description="Disordered" evidence="10">
    <location>
        <begin position="335"/>
        <end position="390"/>
    </location>
</feature>
<proteinExistence type="inferred from homology"/>
<feature type="compositionally biased region" description="Basic residues" evidence="10">
    <location>
        <begin position="335"/>
        <end position="345"/>
    </location>
</feature>